<dbReference type="AlphaFoldDB" id="A0A1R3JL85"/>
<accession>A0A1R3JL85</accession>
<evidence type="ECO:0000313" key="2">
    <source>
        <dbReference type="Proteomes" id="UP000187203"/>
    </source>
</evidence>
<organism evidence="1 2">
    <name type="scientific">Corchorus olitorius</name>
    <dbReference type="NCBI Taxonomy" id="93759"/>
    <lineage>
        <taxon>Eukaryota</taxon>
        <taxon>Viridiplantae</taxon>
        <taxon>Streptophyta</taxon>
        <taxon>Embryophyta</taxon>
        <taxon>Tracheophyta</taxon>
        <taxon>Spermatophyta</taxon>
        <taxon>Magnoliopsida</taxon>
        <taxon>eudicotyledons</taxon>
        <taxon>Gunneridae</taxon>
        <taxon>Pentapetalae</taxon>
        <taxon>rosids</taxon>
        <taxon>malvids</taxon>
        <taxon>Malvales</taxon>
        <taxon>Malvaceae</taxon>
        <taxon>Grewioideae</taxon>
        <taxon>Apeibeae</taxon>
        <taxon>Corchorus</taxon>
    </lineage>
</organism>
<keyword evidence="2" id="KW-1185">Reference proteome</keyword>
<gene>
    <name evidence="1" type="ORF">COLO4_15739</name>
</gene>
<dbReference type="EMBL" id="AWUE01015799">
    <property type="protein sequence ID" value="OMO95649.1"/>
    <property type="molecule type" value="Genomic_DNA"/>
</dbReference>
<sequence>MTQQTVEAKSGLRWGSRRRRKRELLSVIQ</sequence>
<comment type="caution">
    <text evidence="1">The sequence shown here is derived from an EMBL/GenBank/DDBJ whole genome shotgun (WGS) entry which is preliminary data.</text>
</comment>
<protein>
    <submittedName>
        <fullName evidence="1">Uncharacterized protein</fullName>
    </submittedName>
</protein>
<name>A0A1R3JL85_9ROSI</name>
<evidence type="ECO:0000313" key="1">
    <source>
        <dbReference type="EMBL" id="OMO95649.1"/>
    </source>
</evidence>
<proteinExistence type="predicted"/>
<dbReference type="Proteomes" id="UP000187203">
    <property type="component" value="Unassembled WGS sequence"/>
</dbReference>
<reference evidence="2" key="1">
    <citation type="submission" date="2013-09" db="EMBL/GenBank/DDBJ databases">
        <title>Corchorus olitorius genome sequencing.</title>
        <authorList>
            <person name="Alam M."/>
            <person name="Haque M.S."/>
            <person name="Islam M.S."/>
            <person name="Emdad E.M."/>
            <person name="Islam M.M."/>
            <person name="Ahmed B."/>
            <person name="Halim A."/>
            <person name="Hossen Q.M.M."/>
            <person name="Hossain M.Z."/>
            <person name="Ahmed R."/>
            <person name="Khan M.M."/>
            <person name="Islam R."/>
            <person name="Rashid M.M."/>
            <person name="Khan S.A."/>
            <person name="Rahman M.S."/>
            <person name="Alam M."/>
            <person name="Yahiya A.S."/>
            <person name="Khan M.S."/>
            <person name="Azam M.S."/>
            <person name="Haque T."/>
            <person name="Lashkar M.Z.H."/>
            <person name="Akhand A.I."/>
            <person name="Morshed G."/>
            <person name="Roy S."/>
            <person name="Uddin K.S."/>
            <person name="Rabeya T."/>
            <person name="Hossain A.S."/>
            <person name="Chowdhury A."/>
            <person name="Snigdha A.R."/>
            <person name="Mortoza M.S."/>
            <person name="Matin S.A."/>
            <person name="Hoque S.M.E."/>
            <person name="Islam M.K."/>
            <person name="Roy D.K."/>
            <person name="Haider R."/>
            <person name="Moosa M.M."/>
            <person name="Elias S.M."/>
            <person name="Hasan A.M."/>
            <person name="Jahan S."/>
            <person name="Shafiuddin M."/>
            <person name="Mahmood N."/>
            <person name="Shommy N.S."/>
        </authorList>
    </citation>
    <scope>NUCLEOTIDE SEQUENCE [LARGE SCALE GENOMIC DNA]</scope>
    <source>
        <strain evidence="2">cv. O-4</strain>
    </source>
</reference>